<keyword evidence="3" id="KW-1185">Reference proteome</keyword>
<name>A0A8J3LWH9_9ACTN</name>
<dbReference type="Gene3D" id="1.20.120.450">
    <property type="entry name" value="dinb family like domain"/>
    <property type="match status" value="1"/>
</dbReference>
<dbReference type="InterPro" id="IPR017517">
    <property type="entry name" value="Maleyloyr_isom"/>
</dbReference>
<gene>
    <name evidence="2" type="ORF">Pka01_28440</name>
</gene>
<organism evidence="2 3">
    <name type="scientific">Planotetraspora kaengkrachanensis</name>
    <dbReference type="NCBI Taxonomy" id="575193"/>
    <lineage>
        <taxon>Bacteria</taxon>
        <taxon>Bacillati</taxon>
        <taxon>Actinomycetota</taxon>
        <taxon>Actinomycetes</taxon>
        <taxon>Streptosporangiales</taxon>
        <taxon>Streptosporangiaceae</taxon>
        <taxon>Planotetraspora</taxon>
    </lineage>
</organism>
<dbReference type="NCBIfam" id="TIGR03083">
    <property type="entry name" value="maleylpyruvate isomerase family mycothiol-dependent enzyme"/>
    <property type="match status" value="1"/>
</dbReference>
<dbReference type="EMBL" id="BONV01000010">
    <property type="protein sequence ID" value="GIG79717.1"/>
    <property type="molecule type" value="Genomic_DNA"/>
</dbReference>
<evidence type="ECO:0000313" key="2">
    <source>
        <dbReference type="EMBL" id="GIG79717.1"/>
    </source>
</evidence>
<reference evidence="2 3" key="1">
    <citation type="submission" date="2021-01" db="EMBL/GenBank/DDBJ databases">
        <title>Whole genome shotgun sequence of Planotetraspora kaengkrachanensis NBRC 104272.</title>
        <authorList>
            <person name="Komaki H."/>
            <person name="Tamura T."/>
        </authorList>
    </citation>
    <scope>NUCLEOTIDE SEQUENCE [LARGE SCALE GENOMIC DNA]</scope>
    <source>
        <strain evidence="2 3">NBRC 104272</strain>
    </source>
</reference>
<evidence type="ECO:0000259" key="1">
    <source>
        <dbReference type="Pfam" id="PF11716"/>
    </source>
</evidence>
<dbReference type="SUPFAM" id="SSF109854">
    <property type="entry name" value="DinB/YfiT-like putative metalloenzymes"/>
    <property type="match status" value="1"/>
</dbReference>
<dbReference type="Proteomes" id="UP000630097">
    <property type="component" value="Unassembled WGS sequence"/>
</dbReference>
<accession>A0A8J3LWH9</accession>
<dbReference type="InterPro" id="IPR034660">
    <property type="entry name" value="DinB/YfiT-like"/>
</dbReference>
<sequence>MSEPPRRTRVAMVADVEAERLDLAGLLDTLDDREWQVQSLCAGWTVRDVVAHLTLADREFTATMLRVIRVRGDFDGATADMARERALRYSPAELVTQLRETAGRPRRFPMSGSLDPLTDILVHGQDIARPLGRERPMPAERVLPVLRHVWDSFFYGTRKRFAGLRFVASDADWAAGDGPREVRGPSGDLLLLATGRRTGPGGLTGDGIAEAVARLK</sequence>
<proteinExistence type="predicted"/>
<dbReference type="Pfam" id="PF11716">
    <property type="entry name" value="MDMPI_N"/>
    <property type="match status" value="1"/>
</dbReference>
<evidence type="ECO:0000313" key="3">
    <source>
        <dbReference type="Proteomes" id="UP000630097"/>
    </source>
</evidence>
<protein>
    <recommendedName>
        <fullName evidence="1">Mycothiol-dependent maleylpyruvate isomerase metal-binding domain-containing protein</fullName>
    </recommendedName>
</protein>
<dbReference type="GO" id="GO:0046872">
    <property type="term" value="F:metal ion binding"/>
    <property type="evidence" value="ECO:0007669"/>
    <property type="project" value="InterPro"/>
</dbReference>
<dbReference type="AlphaFoldDB" id="A0A8J3LWH9"/>
<feature type="domain" description="Mycothiol-dependent maleylpyruvate isomerase metal-binding" evidence="1">
    <location>
        <begin position="17"/>
        <end position="104"/>
    </location>
</feature>
<dbReference type="InterPro" id="IPR024344">
    <property type="entry name" value="MDMPI_metal-binding"/>
</dbReference>
<comment type="caution">
    <text evidence="2">The sequence shown here is derived from an EMBL/GenBank/DDBJ whole genome shotgun (WGS) entry which is preliminary data.</text>
</comment>
<dbReference type="RefSeq" id="WP_203883163.1">
    <property type="nucleotide sequence ID" value="NZ_BAABHH010000004.1"/>
</dbReference>